<dbReference type="PROSITE" id="PS50003">
    <property type="entry name" value="PH_DOMAIN"/>
    <property type="match status" value="1"/>
</dbReference>
<keyword evidence="2 3" id="KW-0067">ATP-binding</keyword>
<dbReference type="PROSITE" id="PS50067">
    <property type="entry name" value="KINESIN_MOTOR_2"/>
    <property type="match status" value="1"/>
</dbReference>
<dbReference type="PANTHER" id="PTHR47117">
    <property type="entry name" value="STAR-RELATED LIPID TRANSFER PROTEIN 9"/>
    <property type="match status" value="1"/>
</dbReference>
<dbReference type="SUPFAM" id="SSF50729">
    <property type="entry name" value="PH domain-like"/>
    <property type="match status" value="1"/>
</dbReference>
<dbReference type="InterPro" id="IPR001752">
    <property type="entry name" value="Kinesin_motor_dom"/>
</dbReference>
<dbReference type="InterPro" id="IPR001849">
    <property type="entry name" value="PH_domain"/>
</dbReference>
<keyword evidence="1 3" id="KW-0547">Nucleotide-binding</keyword>
<name>A0A177B9W0_9BILA</name>
<keyword evidence="3" id="KW-0505">Motor protein</keyword>
<dbReference type="PROSITE" id="PS00411">
    <property type="entry name" value="KINESIN_MOTOR_1"/>
    <property type="match status" value="1"/>
</dbReference>
<feature type="binding site" evidence="3">
    <location>
        <begin position="95"/>
        <end position="102"/>
    </location>
    <ligand>
        <name>ATP</name>
        <dbReference type="ChEBI" id="CHEBI:30616"/>
    </ligand>
</feature>
<feature type="domain" description="Kinesin motor" evidence="5">
    <location>
        <begin position="4"/>
        <end position="333"/>
    </location>
</feature>
<dbReference type="InterPro" id="IPR027417">
    <property type="entry name" value="P-loop_NTPase"/>
</dbReference>
<dbReference type="EMBL" id="LWCA01000087">
    <property type="protein sequence ID" value="OAF71026.1"/>
    <property type="molecule type" value="Genomic_DNA"/>
</dbReference>
<dbReference type="InterPro" id="IPR019821">
    <property type="entry name" value="Kinesin_motor_CS"/>
</dbReference>
<accession>A0A177B9W0</accession>
<evidence type="ECO:0000259" key="4">
    <source>
        <dbReference type="PROSITE" id="PS50003"/>
    </source>
</evidence>
<evidence type="ECO:0000313" key="7">
    <source>
        <dbReference type="Proteomes" id="UP000078046"/>
    </source>
</evidence>
<dbReference type="Pfam" id="PF00225">
    <property type="entry name" value="Kinesin"/>
    <property type="match status" value="1"/>
</dbReference>
<feature type="domain" description="PH" evidence="4">
    <location>
        <begin position="1098"/>
        <end position="1191"/>
    </location>
</feature>
<dbReference type="SMART" id="SM00233">
    <property type="entry name" value="PH"/>
    <property type="match status" value="1"/>
</dbReference>
<gene>
    <name evidence="6" type="ORF">A3Q56_01200</name>
</gene>
<dbReference type="OrthoDB" id="3176171at2759"/>
<proteinExistence type="inferred from homology"/>
<dbReference type="AlphaFoldDB" id="A0A177B9W0"/>
<evidence type="ECO:0000256" key="2">
    <source>
        <dbReference type="ARBA" id="ARBA00022840"/>
    </source>
</evidence>
<protein>
    <recommendedName>
        <fullName evidence="8">Kinesin-like protein</fullName>
    </recommendedName>
</protein>
<evidence type="ECO:0008006" key="8">
    <source>
        <dbReference type="Google" id="ProtNLM"/>
    </source>
</evidence>
<dbReference type="Gene3D" id="3.40.850.10">
    <property type="entry name" value="Kinesin motor domain"/>
    <property type="match status" value="1"/>
</dbReference>
<dbReference type="GO" id="GO:0007018">
    <property type="term" value="P:microtubule-based movement"/>
    <property type="evidence" value="ECO:0007669"/>
    <property type="project" value="InterPro"/>
</dbReference>
<dbReference type="InterPro" id="IPR011993">
    <property type="entry name" value="PH-like_dom_sf"/>
</dbReference>
<dbReference type="Proteomes" id="UP000078046">
    <property type="component" value="Unassembled WGS sequence"/>
</dbReference>
<organism evidence="6 7">
    <name type="scientific">Intoshia linei</name>
    <dbReference type="NCBI Taxonomy" id="1819745"/>
    <lineage>
        <taxon>Eukaryota</taxon>
        <taxon>Metazoa</taxon>
        <taxon>Spiralia</taxon>
        <taxon>Lophotrochozoa</taxon>
        <taxon>Mesozoa</taxon>
        <taxon>Orthonectida</taxon>
        <taxon>Rhopaluridae</taxon>
        <taxon>Intoshia</taxon>
    </lineage>
</organism>
<dbReference type="GO" id="GO:0008017">
    <property type="term" value="F:microtubule binding"/>
    <property type="evidence" value="ECO:0007669"/>
    <property type="project" value="InterPro"/>
</dbReference>
<dbReference type="InterPro" id="IPR036961">
    <property type="entry name" value="Kinesin_motor_dom_sf"/>
</dbReference>
<evidence type="ECO:0000256" key="1">
    <source>
        <dbReference type="ARBA" id="ARBA00022741"/>
    </source>
</evidence>
<dbReference type="PRINTS" id="PR00380">
    <property type="entry name" value="KINESINHEAVY"/>
</dbReference>
<evidence type="ECO:0000256" key="3">
    <source>
        <dbReference type="PROSITE-ProRule" id="PRU00283"/>
    </source>
</evidence>
<dbReference type="SMART" id="SM00129">
    <property type="entry name" value="KISc"/>
    <property type="match status" value="1"/>
</dbReference>
<dbReference type="Gene3D" id="2.30.29.30">
    <property type="entry name" value="Pleckstrin-homology domain (PH domain)/Phosphotyrosine-binding domain (PTB)"/>
    <property type="match status" value="1"/>
</dbReference>
<dbReference type="SUPFAM" id="SSF52540">
    <property type="entry name" value="P-loop containing nucleoside triphosphate hydrolases"/>
    <property type="match status" value="1"/>
</dbReference>
<dbReference type="GO" id="GO:0003777">
    <property type="term" value="F:microtubule motor activity"/>
    <property type="evidence" value="ECO:0007669"/>
    <property type="project" value="InterPro"/>
</dbReference>
<reference evidence="6 7" key="1">
    <citation type="submission" date="2016-04" db="EMBL/GenBank/DDBJ databases">
        <title>The genome of Intoshia linei affirms orthonectids as highly simplified spiralians.</title>
        <authorList>
            <person name="Mikhailov K.V."/>
            <person name="Slusarev G.S."/>
            <person name="Nikitin M.A."/>
            <person name="Logacheva M.D."/>
            <person name="Penin A."/>
            <person name="Aleoshin V."/>
            <person name="Panchin Y.V."/>
        </authorList>
    </citation>
    <scope>NUCLEOTIDE SEQUENCE [LARGE SCALE GENOMIC DNA]</scope>
    <source>
        <strain evidence="6">Intl2013</strain>
        <tissue evidence="6">Whole animal</tissue>
    </source>
</reference>
<sequence length="1202" mass="140316">MDFKVNVSIRVRPLNSSEIAKNCNVSIRINDNIIEMIKLKNNEEKCYTFKFDHCHYPDNWTNPIQNNQEIIYRNIGKKMINYVFDGYNVCIFAYGQTASGKTYTMMGEPPQEGIIPRFCKELIHTLQSDNNDAWTIQISYFEIYCEQVHDLIKTKNKKNLKVREHPTYGIYVENLSKVFVKTSKDILDIINAGHKSRAVASTLANEASSRSHAILALLVTHIKKDGKKTAIEKTSKISLVDLAGSENVRNTGAFGTRLKEGSHINKSLSTLGIIKQKSNNQYIPYRDSILTWLLKDNLGGNCRTSMIGTISPACINFEETLSTLRYTNTAKNIICKAYVNKGGNKNIINELKKEINTLKEKLGKKSLELEMSKMEEQNYLSRLLENEYIIQQLKEPQYHIEQLHDTLNERKAFIENEIIENVKINQESINSLKKNSNVDITDAFLIKTIKKWKNYKYNSFKDEIKTILKDIFQINNFSRIYNQNVLFKLYAVNKSIYSKIYCRDLQSIKYFNDYGLIITVTNQNINSVSYWSISKLKERLRYIENVIQSNDQVEDPDTSEFIDNNIFKIRKKICNLFQINLNTFKPPQSNQTNLSNISQDCQINKNHNQPKKNEKFKDICHQAIRTEKKKFSRFQYVGRSLLLCNKFVEINNQKYSVIDLNGQLLGNITINLKKIKNDENTLEIINMSIFNTIYQDFYFKISRTSDVIDQYTLNLSLQISQINTSEQYEPVHIMEIQENEPIFILKQGLQGILSLFISQQNGKLAIINNISSVFIGRKIYDKNNKYTLGLDEMDKTKLIQLHPRYNKNKLVNSSWTTMYEATWENVHALFIDSEKSAKLNTILNLTIYIDLEIKNCVSMTCLSADVNIYVQNRFKKSLSFQSLLFSTIFNFTHDDRYNHKCTTILFEIIVSKYDPRFKKALNENRKLPYKIEFNPDSQIVDDLLCAKIITNMRFIYEKMKYYQEVQLTNLRLKTMNIKLENAVKLKLNQSVSYDNLTLFNDLEYTYKINALNVFDNESLTISAMNSLINNMSSKSNIKETQATYIDTKCMIRSTSLPVFTNQSFNNFEMKMNRNEKPTNQTCLESYIADIMYINVHEKVTYKGYISIMMNDRSKWITKYVKIDNHYMLFFDSFDKKNVDLIINLSVSTVDYTPLKINMKFKIKTSGMCIHFRAKNEENLNYWLQALHPLFSGQFRKYSIKQV</sequence>
<comment type="caution">
    <text evidence="6">The sequence shown here is derived from an EMBL/GenBank/DDBJ whole genome shotgun (WGS) entry which is preliminary data.</text>
</comment>
<evidence type="ECO:0000259" key="5">
    <source>
        <dbReference type="PROSITE" id="PS50067"/>
    </source>
</evidence>
<comment type="similarity">
    <text evidence="3">Belongs to the TRAFAC class myosin-kinesin ATPase superfamily. Kinesin family.</text>
</comment>
<evidence type="ECO:0000313" key="6">
    <source>
        <dbReference type="EMBL" id="OAF71026.1"/>
    </source>
</evidence>
<dbReference type="GO" id="GO:0005524">
    <property type="term" value="F:ATP binding"/>
    <property type="evidence" value="ECO:0007669"/>
    <property type="project" value="UniProtKB-UniRule"/>
</dbReference>
<keyword evidence="7" id="KW-1185">Reference proteome</keyword>